<comment type="caution">
    <text evidence="1">The sequence shown here is derived from an EMBL/GenBank/DDBJ whole genome shotgun (WGS) entry which is preliminary data.</text>
</comment>
<organism evidence="1 2">
    <name type="scientific">Portunus trituberculatus</name>
    <name type="common">Swimming crab</name>
    <name type="synonym">Neptunus trituberculatus</name>
    <dbReference type="NCBI Taxonomy" id="210409"/>
    <lineage>
        <taxon>Eukaryota</taxon>
        <taxon>Metazoa</taxon>
        <taxon>Ecdysozoa</taxon>
        <taxon>Arthropoda</taxon>
        <taxon>Crustacea</taxon>
        <taxon>Multicrustacea</taxon>
        <taxon>Malacostraca</taxon>
        <taxon>Eumalacostraca</taxon>
        <taxon>Eucarida</taxon>
        <taxon>Decapoda</taxon>
        <taxon>Pleocyemata</taxon>
        <taxon>Brachyura</taxon>
        <taxon>Eubrachyura</taxon>
        <taxon>Portunoidea</taxon>
        <taxon>Portunidae</taxon>
        <taxon>Portuninae</taxon>
        <taxon>Portunus</taxon>
    </lineage>
</organism>
<dbReference type="Proteomes" id="UP000324222">
    <property type="component" value="Unassembled WGS sequence"/>
</dbReference>
<proteinExistence type="predicted"/>
<protein>
    <submittedName>
        <fullName evidence="1">Uncharacterized protein</fullName>
    </submittedName>
</protein>
<evidence type="ECO:0000313" key="2">
    <source>
        <dbReference type="Proteomes" id="UP000324222"/>
    </source>
</evidence>
<dbReference type="AlphaFoldDB" id="A0A5B7GJQ8"/>
<keyword evidence="2" id="KW-1185">Reference proteome</keyword>
<accession>A0A5B7GJQ8</accession>
<evidence type="ECO:0000313" key="1">
    <source>
        <dbReference type="EMBL" id="MPC59212.1"/>
    </source>
</evidence>
<reference evidence="1 2" key="1">
    <citation type="submission" date="2019-05" db="EMBL/GenBank/DDBJ databases">
        <title>Another draft genome of Portunus trituberculatus and its Hox gene families provides insights of decapod evolution.</title>
        <authorList>
            <person name="Jeong J.-H."/>
            <person name="Song I."/>
            <person name="Kim S."/>
            <person name="Choi T."/>
            <person name="Kim D."/>
            <person name="Ryu S."/>
            <person name="Kim W."/>
        </authorList>
    </citation>
    <scope>NUCLEOTIDE SEQUENCE [LARGE SCALE GENOMIC DNA]</scope>
    <source>
        <tissue evidence="1">Muscle</tissue>
    </source>
</reference>
<sequence>MPGGVSVAQTKMADGIKQKPHEVRRLFLPLHADDWLILIFIYDMVGCCSAGVSDKCGGRRDSGALRPPRTLAAWGTAARDDGNAATPPRGGGVSRGRVVNAGHAASSSCCSLCLRDCGGEWSTLLPRYTRPHAPLTPTAPGSHVNLPSAFLADDASRAAPQCGSLDIVWR</sequence>
<gene>
    <name evidence="1" type="ORF">E2C01_053228</name>
</gene>
<name>A0A5B7GJQ8_PORTR</name>
<dbReference type="EMBL" id="VSRR010016357">
    <property type="protein sequence ID" value="MPC59212.1"/>
    <property type="molecule type" value="Genomic_DNA"/>
</dbReference>